<sequence length="86" mass="9434">MSVHTFSSRDFTRDVSAAKRAAVEGPVFITDRGRPAFALLKIEDYYRIVGQGEPTFLSVMDGIAGAGGIEFNPPRLDIQSRPAEFD</sequence>
<dbReference type="Gene3D" id="3.40.1620.10">
    <property type="entry name" value="YefM-like domain"/>
    <property type="match status" value="1"/>
</dbReference>
<reference evidence="2" key="1">
    <citation type="submission" date="2018-01" db="EMBL/GenBank/DDBJ databases">
        <title>Plasmids of psychrophilic Polaromonas spp. isolated from Arctic and Antarctic glaciers.</title>
        <authorList>
            <person name="Dziewit L."/>
            <person name="Ciok A."/>
        </authorList>
    </citation>
    <scope>NUCLEOTIDE SEQUENCE</scope>
    <source>
        <plasmid evidence="2">pW11NP2</plasmid>
    </source>
</reference>
<protein>
    <submittedName>
        <fullName evidence="2">Antitoxin, Phd_YefM family</fullName>
    </submittedName>
</protein>
<dbReference type="InterPro" id="IPR036165">
    <property type="entry name" value="YefM-like_sf"/>
</dbReference>
<dbReference type="RefSeq" id="WP_181377655.1">
    <property type="nucleotide sequence ID" value="NZ_MG869625.1"/>
</dbReference>
<organism evidence="2">
    <name type="scientific">Polaromonas sp. W11N</name>
    <dbReference type="NCBI Taxonomy" id="1840303"/>
    <lineage>
        <taxon>Bacteria</taxon>
        <taxon>Pseudomonadati</taxon>
        <taxon>Pseudomonadota</taxon>
        <taxon>Betaproteobacteria</taxon>
        <taxon>Burkholderiales</taxon>
        <taxon>Comamonadaceae</taxon>
        <taxon>Polaromonas</taxon>
    </lineage>
</organism>
<dbReference type="EMBL" id="MG869625">
    <property type="protein sequence ID" value="AWD72349.1"/>
    <property type="molecule type" value="Genomic_DNA"/>
</dbReference>
<comment type="similarity">
    <text evidence="1">Belongs to the phD/YefM antitoxin family.</text>
</comment>
<evidence type="ECO:0000256" key="1">
    <source>
        <dbReference type="ARBA" id="ARBA00009981"/>
    </source>
</evidence>
<gene>
    <name evidence="2" type="ORF">pW11NP2_p029</name>
</gene>
<accession>A0A2S1FJ08</accession>
<keyword evidence="2" id="KW-0614">Plasmid</keyword>
<evidence type="ECO:0000313" key="2">
    <source>
        <dbReference type="EMBL" id="AWD72349.1"/>
    </source>
</evidence>
<geneLocation type="plasmid" evidence="2">
    <name>pW11NP2</name>
</geneLocation>
<dbReference type="SUPFAM" id="SSF143120">
    <property type="entry name" value="YefM-like"/>
    <property type="match status" value="1"/>
</dbReference>
<proteinExistence type="inferred from homology"/>
<dbReference type="AlphaFoldDB" id="A0A2S1FJ08"/>
<name>A0A2S1FJ08_9BURK</name>